<organism evidence="8 9">
    <name type="scientific">Galdieria partita</name>
    <dbReference type="NCBI Taxonomy" id="83374"/>
    <lineage>
        <taxon>Eukaryota</taxon>
        <taxon>Rhodophyta</taxon>
        <taxon>Bangiophyceae</taxon>
        <taxon>Galdieriales</taxon>
        <taxon>Galdieriaceae</taxon>
        <taxon>Galdieria</taxon>
    </lineage>
</organism>
<evidence type="ECO:0000256" key="4">
    <source>
        <dbReference type="ARBA" id="ARBA00023069"/>
    </source>
</evidence>
<keyword evidence="4" id="KW-0969">Cilium</keyword>
<feature type="domain" description="HYDIN/VesB/CFA65-like Ig-like" evidence="7">
    <location>
        <begin position="534"/>
        <end position="630"/>
    </location>
</feature>
<dbReference type="PANTHER" id="PTHR39211">
    <property type="entry name" value="CHROMOSOME 7, WHOLE GENOME SHOTGUN SEQUENCE"/>
    <property type="match status" value="1"/>
</dbReference>
<evidence type="ECO:0000313" key="8">
    <source>
        <dbReference type="EMBL" id="GJQ10785.1"/>
    </source>
</evidence>
<evidence type="ECO:0000256" key="6">
    <source>
        <dbReference type="SAM" id="MobiDB-lite"/>
    </source>
</evidence>
<dbReference type="InterPro" id="IPR053879">
    <property type="entry name" value="HYDIN_VesB_CFA65-like_Ig"/>
</dbReference>
<dbReference type="Proteomes" id="UP001061958">
    <property type="component" value="Unassembled WGS sequence"/>
</dbReference>
<evidence type="ECO:0000259" key="7">
    <source>
        <dbReference type="Pfam" id="PF22544"/>
    </source>
</evidence>
<accession>A0A9C7PUX9</accession>
<keyword evidence="9" id="KW-1185">Reference proteome</keyword>
<comment type="caution">
    <text evidence="8">The sequence shown here is derived from an EMBL/GenBank/DDBJ whole genome shotgun (WGS) entry which is preliminary data.</text>
</comment>
<name>A0A9C7PUX9_9RHOD</name>
<proteinExistence type="predicted"/>
<dbReference type="OrthoDB" id="2022at2759"/>
<keyword evidence="3" id="KW-0963">Cytoplasm</keyword>
<reference evidence="8" key="2">
    <citation type="submission" date="2022-01" db="EMBL/GenBank/DDBJ databases">
        <authorList>
            <person name="Hirooka S."/>
            <person name="Miyagishima S.Y."/>
        </authorList>
    </citation>
    <scope>NUCLEOTIDE SEQUENCE</scope>
    <source>
        <strain evidence="8">NBRC 102759</strain>
    </source>
</reference>
<evidence type="ECO:0000256" key="5">
    <source>
        <dbReference type="ARBA" id="ARBA00023273"/>
    </source>
</evidence>
<gene>
    <name evidence="8" type="ORF">GpartN1_g2576.t1</name>
</gene>
<dbReference type="PANTHER" id="PTHR39211:SF1">
    <property type="entry name" value="ABNORMAL SPINDLE-LIKE MICROCEPHALY-ASSOCIATED PROTEIN ASH DOMAIN-CONTAINING PROTEIN"/>
    <property type="match status" value="1"/>
</dbReference>
<feature type="region of interest" description="Disordered" evidence="6">
    <location>
        <begin position="416"/>
        <end position="443"/>
    </location>
</feature>
<dbReference type="InterPro" id="IPR013783">
    <property type="entry name" value="Ig-like_fold"/>
</dbReference>
<dbReference type="GO" id="GO:0005737">
    <property type="term" value="C:cytoplasm"/>
    <property type="evidence" value="ECO:0007669"/>
    <property type="project" value="UniProtKB-SubCell"/>
</dbReference>
<dbReference type="EMBL" id="BQMJ01000018">
    <property type="protein sequence ID" value="GJQ10785.1"/>
    <property type="molecule type" value="Genomic_DNA"/>
</dbReference>
<keyword evidence="5" id="KW-0966">Cell projection</keyword>
<evidence type="ECO:0000313" key="9">
    <source>
        <dbReference type="Proteomes" id="UP001061958"/>
    </source>
</evidence>
<dbReference type="Pfam" id="PF22544">
    <property type="entry name" value="HYDIN_VesB_CFA65-like_Ig"/>
    <property type="match status" value="2"/>
</dbReference>
<feature type="domain" description="HYDIN/VesB/CFA65-like Ig-like" evidence="7">
    <location>
        <begin position="922"/>
        <end position="1021"/>
    </location>
</feature>
<evidence type="ECO:0000256" key="1">
    <source>
        <dbReference type="ARBA" id="ARBA00004138"/>
    </source>
</evidence>
<protein>
    <recommendedName>
        <fullName evidence="7">HYDIN/VesB/CFA65-like Ig-like domain-containing protein</fullName>
    </recommendedName>
</protein>
<evidence type="ECO:0000256" key="3">
    <source>
        <dbReference type="ARBA" id="ARBA00022490"/>
    </source>
</evidence>
<dbReference type="GO" id="GO:0005929">
    <property type="term" value="C:cilium"/>
    <property type="evidence" value="ECO:0007669"/>
    <property type="project" value="UniProtKB-SubCell"/>
</dbReference>
<sequence>MELSCPLQVPDIGSEGIKLGDLAANGLSVLRSFTLQNNSPLKLLVKLSSDMGSRVKFQLENDNLSSNFMGTEEPVKEEEYNQLFNECGFIDEVELQPFSSTSLVLNFTSRSKLGLQNSILLQRELMESFLEGKGRQKIFARYSLEFFEGYLWLEVVNAFEIGQSDKNSQMDMSSREFYPQSYTPLMLKVTGRLCPSVLLPDTHEIVFDNCSVGETYVRDLNIWNLSEISSTFTFGLKYIDRITLDGKSSYRLTGGSLGNWISIVDYETGASVEDIIDVAGFSYRRLQVIFRALAEGETNYYFEMENHRDLRNSFTIKVSSIVTGDLPNDTLEVLNLSNGQIDFGECYYEDSVARKITIRNVSKQELEISLGSDRDDEVVYEIVNDEDHFSGIGFDSISDGDINTYSVRASKRELVETMSSDGSETRKSSALATPDRVATPENPVPFSLLDTSGYQSIDISGRIDELLIPAGQEKIIRVIFTPKRPAQEQTPTTKLFSFRETLCRLMTHTFRLFLRSKSVGSKSISCRAKVCDSIISVEPKEIDLGECDIQSLYHTSATITNMSELPALISLRYSSKAVFIESQEVTIPPRRSYTLPIHYIPRTITSEYKKQIRIINRKNRTNDCIISLKASNIDRHRVVFHAKFYELLTDTTTNQIDFGVTVVGDPSLRCFRIKNITKSNLTLELKGNSEVSVYSVLSKDAMYEKALIGIHSTEHEREERLIWRREAEIYKKKLNLVENLDEYSRKFLSQVVKEERDIAGKGEQRKLTWEEKNSEQKKDENSLFEKQQELENRIKRLIELASPSQRTPTYFSDAGAELDYIETQLRAGRELARSLRDGLLIPVKQVTIAPEEEQIFFITFIPDTRKRSLKGKLRPIDSILSIRILQVDGTLPMDCIHSGINDVSQISPREVLLLLKACKSEMELAQKHIHFGHVSVGEQRTKSIVIQNRCEAPLLYFVKKSGSVSSDDLQFDASKVGVVRPYSSKEVVFKFKPTMAGSFQETIFVENLLDSSADASITMKATVHKKSHFHVETICDSILLSRKRLHSSVGAFVLHNDSDKTRDFLVECEPKELSSHSLEELPIVGFQLLDTREAEQSVRNLFQGQVSSLESCKQFMGKASPSVSKIKVSVRARSSEFILFWISCQTDLQISRIFGDDFTYKFDLVIFEIKNRDVERRLSITCRLSYEYDHDLAVVMSDTNLSSIEQVDDRKDRDAQPLFAIGVQKLDIGGVQIGQSVRRSLRISSLCKDTSLTMEVFLTSDVKNNLYDSSCRVYFACGYENDSCRCELASEATTEIIVEIYPVAVRKFHQVFSIQGTSHKDGTKFEMPLEILYFGYSKDSIRILESRDEESLYPFCTVADLSRRFAWIYHLHVICDVQDCNRALLNAKSNLPSQLFIYSDTKLETLAENIPVATGIAQELFLCVAPKFSEDDIVNCNAKRIVAGLQLSVSDQDTKSTLSERTWKVHGIVGIVRLKFSLSGSSFWIIDKTRSRASLECHGQLELRNGSAQFATEFHVVSPYRDVSLSGPSRGILGCSSSGLPLVDSDSNEWESLVSQDWVDSSKHPSHMTLSYIFYPEEIGYIARKLYVESTSSSFPVEVSFGCFVDDGRFQVQSPYLLEGDHSLRIPVSVRRKSLDIFVPSKAFDFILLVTDSASDFSDNLVVMSTFTCLSSSTNDNNETALSLNGWNAWFYDCNVSKNILNQDKSFQYMIQHSQSLYLEKDEECFLRDHGFLERTGFLLLADARIKCQPYNKESFVRKIIACSLYYECPEIAVISENPINLGDIGPLSGIMEKEATFQIENQSQFLVIASLNHIPFGLIPQFLFSKDSNHEIVFHPREKRSLSFILKSGQLDQNVCGKHNLNLLLVNQMNEWNQLKLDIELNYLKANLQVSDSIILIKSLKYPSGTVVESPLEVTNLSPVDLVVDTSFQPTTEWTLETMPVELYIVNEDNGNILEPEMTLQGGHSSHLLIRAVPRTDSPWILLEKTKEQIRREAESSNLSSIDSGIHVGQLILTPRQDELSVVSIPIFCTFQLDALLLHSPNKLTLEHSSDLKKSITFQNFWTAATFVCRLESVSLPSFLQLHSTLEEFVLKPSSQFDFTLKLKWDLSALTSGSQYTALEQDAGHSCVFTISIPDEIFSRLSHEQQKHLLSSSWDLENLFQVIIPVEFTSSFLQELMDSFASRQPTSSPIDNITSRSSTPAFGLSEQDVRLHQQWAMEEEAMEALPCLILRGCSSLPNNNSHEVRYALDIGQVFIGKEPAPWTFVLETSSPKLALYYRIYIVTMEEDDTCWISLNKQEGLLNELDPMHEIEAYFSAFRMGYFHGYIRIENVSNPSDIIVVSVNMQVVAKMETEEQVKKEVFSVICDGRRRNRQNTIDYSVVFFDHVYRHRSLVITNHSSVEQEFLFKHDLHTENKSELNFSLTNNSLRKVNSLHIRSGESARVFLYYRPALELSDMAYLTDITKYDEQEIMREYHVFIHCRLVKDYQEVILVKSRCRLPRLQVSPVDQIFVMHLFSSESNHHSSHGSDWFHTKLATSSSDPTMSLSGYPKPEDKDVSSFGMMTLSLNNELYAIDPPYCNISIRNLSPVTHLHYRIMNNAFFFQVENSEDSFVIPPTSSIHNNFRGTELATENCSSHIITIRVDGKALCQRQKILLKEKYIEEHISIYNCDLPKEFFWIRLRLSVDGTAKNFTAVMHKGTPAFETLEAIAQQLMKQVGDSFHHLHRQLNSQWNIFCQMRSASDNHQPSSLNDDEVCRIMQQILEDWTREDSHRQLMFQMHYVTDELTYYALKDPSDAALLLAKLVYSFIFHHSLFRWVLECREQIRDTSFVVFWTGQLRHFLSFFPDKFDKLRLLYWLEEQFET</sequence>
<reference evidence="8" key="1">
    <citation type="journal article" date="2022" name="Proc. Natl. Acad. Sci. U.S.A.">
        <title>Life cycle and functional genomics of the unicellular red alga Galdieria for elucidating algal and plant evolution and industrial use.</title>
        <authorList>
            <person name="Hirooka S."/>
            <person name="Itabashi T."/>
            <person name="Ichinose T.M."/>
            <person name="Onuma R."/>
            <person name="Fujiwara T."/>
            <person name="Yamashita S."/>
            <person name="Jong L.W."/>
            <person name="Tomita R."/>
            <person name="Iwane A.H."/>
            <person name="Miyagishima S.Y."/>
        </authorList>
    </citation>
    <scope>NUCLEOTIDE SEQUENCE</scope>
    <source>
        <strain evidence="8">NBRC 102759</strain>
    </source>
</reference>
<dbReference type="Gene3D" id="2.60.40.10">
    <property type="entry name" value="Immunoglobulins"/>
    <property type="match status" value="3"/>
</dbReference>
<evidence type="ECO:0000256" key="2">
    <source>
        <dbReference type="ARBA" id="ARBA00004496"/>
    </source>
</evidence>
<comment type="subcellular location">
    <subcellularLocation>
        <location evidence="1">Cell projection</location>
        <location evidence="1">Cilium</location>
    </subcellularLocation>
    <subcellularLocation>
        <location evidence="2">Cytoplasm</location>
    </subcellularLocation>
</comment>